<comment type="caution">
    <text evidence="2">The sequence shown here is derived from an EMBL/GenBank/DDBJ whole genome shotgun (WGS) entry which is preliminary data.</text>
</comment>
<feature type="non-terminal residue" evidence="2">
    <location>
        <position position="242"/>
    </location>
</feature>
<dbReference type="Proteomes" id="UP001177023">
    <property type="component" value="Unassembled WGS sequence"/>
</dbReference>
<feature type="compositionally biased region" description="Basic and acidic residues" evidence="1">
    <location>
        <begin position="111"/>
        <end position="122"/>
    </location>
</feature>
<evidence type="ECO:0000313" key="3">
    <source>
        <dbReference type="Proteomes" id="UP001177023"/>
    </source>
</evidence>
<dbReference type="EMBL" id="CATQJA010002656">
    <property type="protein sequence ID" value="CAJ0579384.1"/>
    <property type="molecule type" value="Genomic_DNA"/>
</dbReference>
<gene>
    <name evidence="2" type="ORF">MSPICULIGERA_LOCUS17603</name>
</gene>
<feature type="compositionally biased region" description="Gly residues" evidence="1">
    <location>
        <begin position="43"/>
        <end position="52"/>
    </location>
</feature>
<proteinExistence type="predicted"/>
<evidence type="ECO:0000256" key="1">
    <source>
        <dbReference type="SAM" id="MobiDB-lite"/>
    </source>
</evidence>
<dbReference type="AlphaFoldDB" id="A0AA36D3V1"/>
<keyword evidence="3" id="KW-1185">Reference proteome</keyword>
<feature type="compositionally biased region" description="Basic and acidic residues" evidence="1">
    <location>
        <begin position="22"/>
        <end position="36"/>
    </location>
</feature>
<sequence length="242" mass="25444">MCWGRKKVKGKNVAPKAALEAKGLEQGDPSKKDKSARGKSGNKSGGKSGGKAGKSAGAKAKSKSKSKPKSKATPVNKSKKPVKPGTIGAGDPGATPMPAKGAAAGGAGAAKGKEKEKDDRTQEASQMQPSLPPMDERQIKTERTQSAEAAINYPWHKAECEAIDPVKVTVEREDVEKEIEGKNPEYVTLTGFNPDEMWPAFVISDAAGDTKGAGNTKSAMRLSGKRAARDCRTQRSQISGQR</sequence>
<organism evidence="2 3">
    <name type="scientific">Mesorhabditis spiculigera</name>
    <dbReference type="NCBI Taxonomy" id="96644"/>
    <lineage>
        <taxon>Eukaryota</taxon>
        <taxon>Metazoa</taxon>
        <taxon>Ecdysozoa</taxon>
        <taxon>Nematoda</taxon>
        <taxon>Chromadorea</taxon>
        <taxon>Rhabditida</taxon>
        <taxon>Rhabditina</taxon>
        <taxon>Rhabditomorpha</taxon>
        <taxon>Rhabditoidea</taxon>
        <taxon>Rhabditidae</taxon>
        <taxon>Mesorhabditinae</taxon>
        <taxon>Mesorhabditis</taxon>
    </lineage>
</organism>
<feature type="compositionally biased region" description="Basic residues" evidence="1">
    <location>
        <begin position="60"/>
        <end position="70"/>
    </location>
</feature>
<protein>
    <submittedName>
        <fullName evidence="2">Uncharacterized protein</fullName>
    </submittedName>
</protein>
<name>A0AA36D3V1_9BILA</name>
<feature type="region of interest" description="Disordered" evidence="1">
    <location>
        <begin position="207"/>
        <end position="242"/>
    </location>
</feature>
<feature type="compositionally biased region" description="Basic residues" evidence="1">
    <location>
        <begin position="1"/>
        <end position="10"/>
    </location>
</feature>
<reference evidence="2" key="1">
    <citation type="submission" date="2023-06" db="EMBL/GenBank/DDBJ databases">
        <authorList>
            <person name="Delattre M."/>
        </authorList>
    </citation>
    <scope>NUCLEOTIDE SEQUENCE</scope>
    <source>
        <strain evidence="2">AF72</strain>
    </source>
</reference>
<feature type="region of interest" description="Disordered" evidence="1">
    <location>
        <begin position="1"/>
        <end position="137"/>
    </location>
</feature>
<accession>A0AA36D3V1</accession>
<evidence type="ECO:0000313" key="2">
    <source>
        <dbReference type="EMBL" id="CAJ0579384.1"/>
    </source>
</evidence>